<protein>
    <submittedName>
        <fullName evidence="6">Flagellar hook-basal body complex protein</fullName>
    </submittedName>
</protein>
<dbReference type="NCBIfam" id="TIGR03506">
    <property type="entry name" value="FlgEFG_subfam"/>
    <property type="match status" value="1"/>
</dbReference>
<dbReference type="InterPro" id="IPR053967">
    <property type="entry name" value="LlgE_F_G-like_D1"/>
</dbReference>
<evidence type="ECO:0000256" key="2">
    <source>
        <dbReference type="RuleBase" id="RU362116"/>
    </source>
</evidence>
<comment type="subcellular location">
    <subcellularLocation>
        <location evidence="2">Bacterial flagellum basal body</location>
    </subcellularLocation>
</comment>
<sequence>MFRGLYTAVSSMQTNQKMLDIASNNMANVNTTGFKKDVMISETFPEALIKKINGQLPTEPVKLNGKLEVSRDGEGFQLATERGFFTVNSPMGTSYSRELKFTVDENGYLRTYSRNIQGQIDTSEGNFVLDGQGRRIQVGNNNIDINETGQLMANGAVVADLIHRPATNTIGTINSGRRFERTHINFIQGTLDETGNNLNFAINGSGFFKVGTPKGEMYTRNGSFTLSQNGQIVTSEGYPLLGQNGPITLADTDFQLGARGQVIANGQVVDQFDMINVSNANDLDKHGQSYYVVREGLEIEETPFEGEILQGFLEGSNINPINEMINMINIMRSYESSNRVVKAYDDMLQKAANEVGKL</sequence>
<dbReference type="Pfam" id="PF22692">
    <property type="entry name" value="LlgE_F_G_D1"/>
    <property type="match status" value="1"/>
</dbReference>
<keyword evidence="7" id="KW-1185">Reference proteome</keyword>
<dbReference type="RefSeq" id="WP_216416557.1">
    <property type="nucleotide sequence ID" value="NZ_JAHLQK010000003.1"/>
</dbReference>
<reference evidence="6 7" key="1">
    <citation type="submission" date="2021-06" db="EMBL/GenBank/DDBJ databases">
        <authorList>
            <person name="Sun Q."/>
            <person name="Li D."/>
        </authorList>
    </citation>
    <scope>NUCLEOTIDE SEQUENCE [LARGE SCALE GENOMIC DNA]</scope>
    <source>
        <strain evidence="6 7">MSJ-5</strain>
    </source>
</reference>
<evidence type="ECO:0000259" key="4">
    <source>
        <dbReference type="Pfam" id="PF06429"/>
    </source>
</evidence>
<keyword evidence="6" id="KW-0966">Cell projection</keyword>
<comment type="similarity">
    <text evidence="1 2">Belongs to the flagella basal body rod proteins family.</text>
</comment>
<keyword evidence="6" id="KW-0969">Cilium</keyword>
<evidence type="ECO:0000313" key="7">
    <source>
        <dbReference type="Proteomes" id="UP000779508"/>
    </source>
</evidence>
<evidence type="ECO:0000256" key="1">
    <source>
        <dbReference type="ARBA" id="ARBA00009677"/>
    </source>
</evidence>
<dbReference type="InterPro" id="IPR010930">
    <property type="entry name" value="Flg_bb/hook_C_dom"/>
</dbReference>
<proteinExistence type="inferred from homology"/>
<dbReference type="PANTHER" id="PTHR30435">
    <property type="entry name" value="FLAGELLAR PROTEIN"/>
    <property type="match status" value="1"/>
</dbReference>
<dbReference type="Pfam" id="PF06429">
    <property type="entry name" value="Flg_bbr_C"/>
    <property type="match status" value="1"/>
</dbReference>
<gene>
    <name evidence="6" type="ORF">KQI88_09280</name>
</gene>
<feature type="domain" description="Flagellar basal-body/hook protein C-terminal" evidence="4">
    <location>
        <begin position="310"/>
        <end position="353"/>
    </location>
</feature>
<evidence type="ECO:0000313" key="6">
    <source>
        <dbReference type="EMBL" id="MBU5676609.1"/>
    </source>
</evidence>
<organism evidence="6 7">
    <name type="scientific">Alkaliphilus flagellatus</name>
    <dbReference type="NCBI Taxonomy" id="2841507"/>
    <lineage>
        <taxon>Bacteria</taxon>
        <taxon>Bacillati</taxon>
        <taxon>Bacillota</taxon>
        <taxon>Clostridia</taxon>
        <taxon>Peptostreptococcales</taxon>
        <taxon>Natronincolaceae</taxon>
        <taxon>Alkaliphilus</taxon>
    </lineage>
</organism>
<feature type="domain" description="Flagellar hook protein FlgE/F/G-like D1" evidence="5">
    <location>
        <begin position="201"/>
        <end position="263"/>
    </location>
</feature>
<dbReference type="InterPro" id="IPR020013">
    <property type="entry name" value="Flagellar_FlgE/F/G"/>
</dbReference>
<dbReference type="PANTHER" id="PTHR30435:SF19">
    <property type="entry name" value="FLAGELLAR BASAL-BODY ROD PROTEIN FLGG"/>
    <property type="match status" value="1"/>
</dbReference>
<dbReference type="EMBL" id="JAHLQK010000003">
    <property type="protein sequence ID" value="MBU5676609.1"/>
    <property type="molecule type" value="Genomic_DNA"/>
</dbReference>
<comment type="caution">
    <text evidence="6">The sequence shown here is derived from an EMBL/GenBank/DDBJ whole genome shotgun (WGS) entry which is preliminary data.</text>
</comment>
<name>A0ABS6G371_9FIRM</name>
<evidence type="ECO:0000259" key="3">
    <source>
        <dbReference type="Pfam" id="PF00460"/>
    </source>
</evidence>
<dbReference type="InterPro" id="IPR001444">
    <property type="entry name" value="Flag_bb_rod_N"/>
</dbReference>
<dbReference type="Pfam" id="PF00460">
    <property type="entry name" value="Flg_bb_rod"/>
    <property type="match status" value="1"/>
</dbReference>
<accession>A0ABS6G371</accession>
<evidence type="ECO:0000259" key="5">
    <source>
        <dbReference type="Pfam" id="PF22692"/>
    </source>
</evidence>
<feature type="domain" description="Flagellar basal body rod protein N-terminal" evidence="3">
    <location>
        <begin position="5"/>
        <end position="35"/>
    </location>
</feature>
<dbReference type="Proteomes" id="UP000779508">
    <property type="component" value="Unassembled WGS sequence"/>
</dbReference>
<keyword evidence="2" id="KW-0975">Bacterial flagellum</keyword>
<keyword evidence="6" id="KW-0282">Flagellum</keyword>